<dbReference type="PANTHER" id="PTHR47151:SF3">
    <property type="entry name" value="LEUCINE-SPECIFIC-BINDING PROTEIN"/>
    <property type="match status" value="1"/>
</dbReference>
<evidence type="ECO:0000256" key="3">
    <source>
        <dbReference type="ARBA" id="ARBA00022729"/>
    </source>
</evidence>
<evidence type="ECO:0000256" key="5">
    <source>
        <dbReference type="SAM" id="SignalP"/>
    </source>
</evidence>
<organism evidence="7 8">
    <name type="scientific">Pseudomonas saxonica</name>
    <dbReference type="NCBI Taxonomy" id="2600598"/>
    <lineage>
        <taxon>Bacteria</taxon>
        <taxon>Pseudomonadati</taxon>
        <taxon>Pseudomonadota</taxon>
        <taxon>Gammaproteobacteria</taxon>
        <taxon>Pseudomonadales</taxon>
        <taxon>Pseudomonadaceae</taxon>
        <taxon>Pseudomonas</taxon>
    </lineage>
</organism>
<dbReference type="GO" id="GO:0006865">
    <property type="term" value="P:amino acid transport"/>
    <property type="evidence" value="ECO:0007669"/>
    <property type="project" value="UniProtKB-KW"/>
</dbReference>
<dbReference type="Gene3D" id="3.40.50.2300">
    <property type="match status" value="2"/>
</dbReference>
<dbReference type="NCBIfam" id="NF011933">
    <property type="entry name" value="PRK15404.1"/>
    <property type="match status" value="1"/>
</dbReference>
<dbReference type="OrthoDB" id="9768386at2"/>
<dbReference type="RefSeq" id="WP_146424952.1">
    <property type="nucleotide sequence ID" value="NZ_VFIP01000004.1"/>
</dbReference>
<dbReference type="InterPro" id="IPR028082">
    <property type="entry name" value="Peripla_BP_I"/>
</dbReference>
<evidence type="ECO:0000313" key="8">
    <source>
        <dbReference type="Proteomes" id="UP000317901"/>
    </source>
</evidence>
<proteinExistence type="inferred from homology"/>
<feature type="chain" id="PRO_5022681659" evidence="5">
    <location>
        <begin position="27"/>
        <end position="375"/>
    </location>
</feature>
<dbReference type="Pfam" id="PF13458">
    <property type="entry name" value="Peripla_BP_6"/>
    <property type="match status" value="1"/>
</dbReference>
<dbReference type="PANTHER" id="PTHR47151">
    <property type="entry name" value="LEU/ILE/VAL-BINDING ABC TRANSPORTER SUBUNIT"/>
    <property type="match status" value="1"/>
</dbReference>
<keyword evidence="2" id="KW-0813">Transport</keyword>
<sequence>MKMATKHITKLFAAMVLAGVASHSFAADTIKIGIAGPKTGPVTQYGDMQFMGANQAIEDINAKGGVNGKMLEAKEYDDACDPKQAVAVANKVVNDGVKFVVGHLCSSSTQPASDIYEDEGVIMITPAATSPEITSRGYKLVFRTIGLDSAQGPAAGNYIADHVKPKVVAVVHDKQQYGEGIATAVKQTLESKGVKVAVFEGINAGDKDFASLIAKLKQADVDFVYYGGYHPELGLILRQAQEKGLKAKFMGPEGVGNDSISQIAQGASEGLLVTLPKAFDTDPANAALVKAFKDKKQDPTGPFVFPSYSAVDVIVGGIKAANSEDPAKVAEAIHAGTFKTPTGDLSFDDKGDLKDFKFVVYEWHFGKPKTEATPQ</sequence>
<feature type="signal peptide" evidence="5">
    <location>
        <begin position="1"/>
        <end position="26"/>
    </location>
</feature>
<dbReference type="CDD" id="cd06342">
    <property type="entry name" value="PBP1_ABC_LIVBP-like"/>
    <property type="match status" value="1"/>
</dbReference>
<dbReference type="Proteomes" id="UP000317901">
    <property type="component" value="Unassembled WGS sequence"/>
</dbReference>
<dbReference type="EMBL" id="VFIP01000004">
    <property type="protein sequence ID" value="TWR99918.1"/>
    <property type="molecule type" value="Genomic_DNA"/>
</dbReference>
<dbReference type="InterPro" id="IPR028081">
    <property type="entry name" value="Leu-bd"/>
</dbReference>
<comment type="caution">
    <text evidence="7">The sequence shown here is derived from an EMBL/GenBank/DDBJ whole genome shotgun (WGS) entry which is preliminary data.</text>
</comment>
<comment type="similarity">
    <text evidence="1">Belongs to the leucine-binding protein family.</text>
</comment>
<dbReference type="PRINTS" id="PR00337">
    <property type="entry name" value="LEUILEVALBP"/>
</dbReference>
<feature type="domain" description="Leucine-binding protein" evidence="6">
    <location>
        <begin position="29"/>
        <end position="351"/>
    </location>
</feature>
<name>A0A5C5Q2V2_9PSED</name>
<accession>A0A5C5Q2V2</accession>
<protein>
    <submittedName>
        <fullName evidence="7">Branched-chain amino acid ABC transporter substrate-binding protein</fullName>
    </submittedName>
</protein>
<gene>
    <name evidence="7" type="ORF">FJD37_02880</name>
</gene>
<evidence type="ECO:0000256" key="1">
    <source>
        <dbReference type="ARBA" id="ARBA00010062"/>
    </source>
</evidence>
<evidence type="ECO:0000259" key="6">
    <source>
        <dbReference type="Pfam" id="PF13458"/>
    </source>
</evidence>
<reference evidence="7 8" key="1">
    <citation type="submission" date="2019-06" db="EMBL/GenBank/DDBJ databases">
        <title>Pseudomonas bimorpha sp. nov. isolated from bovine raw milk and skim milk concentrate.</title>
        <authorList>
            <person name="Hofmann K."/>
            <person name="Huptas C."/>
            <person name="Doll E."/>
            <person name="Scherer S."/>
            <person name="Wenning M."/>
        </authorList>
    </citation>
    <scope>NUCLEOTIDE SEQUENCE [LARGE SCALE GENOMIC DNA]</scope>
    <source>
        <strain evidence="7 8">DSM 108990</strain>
    </source>
</reference>
<evidence type="ECO:0000313" key="7">
    <source>
        <dbReference type="EMBL" id="TWR99918.1"/>
    </source>
</evidence>
<dbReference type="AlphaFoldDB" id="A0A5C5Q2V2"/>
<keyword evidence="4" id="KW-0029">Amino-acid transport</keyword>
<evidence type="ECO:0000256" key="2">
    <source>
        <dbReference type="ARBA" id="ARBA00022448"/>
    </source>
</evidence>
<evidence type="ECO:0000256" key="4">
    <source>
        <dbReference type="ARBA" id="ARBA00022970"/>
    </source>
</evidence>
<dbReference type="SUPFAM" id="SSF53822">
    <property type="entry name" value="Periplasmic binding protein-like I"/>
    <property type="match status" value="1"/>
</dbReference>
<dbReference type="InterPro" id="IPR000709">
    <property type="entry name" value="Leu_Ile_Val-bd"/>
</dbReference>
<keyword evidence="3 5" id="KW-0732">Signal</keyword>